<dbReference type="EMBL" id="PYOI01000004">
    <property type="protein sequence ID" value="PSV85692.1"/>
    <property type="molecule type" value="Genomic_DNA"/>
</dbReference>
<evidence type="ECO:0008006" key="3">
    <source>
        <dbReference type="Google" id="ProtNLM"/>
    </source>
</evidence>
<protein>
    <recommendedName>
        <fullName evidence="3">Lipoprotein</fullName>
    </recommendedName>
</protein>
<comment type="caution">
    <text evidence="1">The sequence shown here is derived from an EMBL/GenBank/DDBJ whole genome shotgun (WGS) entry which is preliminary data.</text>
</comment>
<accession>A0ABX5GIX0</accession>
<sequence length="103" mass="11796">MKKFYFSIFILLFVNGCASHQYDAIQMKDADDGLNYSLDSETLTIQYQEYQFVPDTKSLLIKCRKESKNLADKLSVDVTNFDYVTERNALLGITSCIAFGELE</sequence>
<gene>
    <name evidence="1" type="ORF">CTM94_04820</name>
</gene>
<dbReference type="Proteomes" id="UP000241566">
    <property type="component" value="Unassembled WGS sequence"/>
</dbReference>
<name>A0ABX5GIX0_PHOLE</name>
<evidence type="ECO:0000313" key="1">
    <source>
        <dbReference type="EMBL" id="PSV85692.1"/>
    </source>
</evidence>
<proteinExistence type="predicted"/>
<keyword evidence="2" id="KW-1185">Reference proteome</keyword>
<reference evidence="1 2" key="1">
    <citation type="submission" date="2018-01" db="EMBL/GenBank/DDBJ databases">
        <title>Whole genome sequencing of Histamine producing bacteria.</title>
        <authorList>
            <person name="Butler K."/>
        </authorList>
    </citation>
    <scope>NUCLEOTIDE SEQUENCE [LARGE SCALE GENOMIC DNA]</scope>
    <source>
        <strain evidence="1 2">ATCC 25521</strain>
    </source>
</reference>
<organism evidence="1 2">
    <name type="scientific">Photobacterium leiognathi</name>
    <dbReference type="NCBI Taxonomy" id="553611"/>
    <lineage>
        <taxon>Bacteria</taxon>
        <taxon>Pseudomonadati</taxon>
        <taxon>Pseudomonadota</taxon>
        <taxon>Gammaproteobacteria</taxon>
        <taxon>Vibrionales</taxon>
        <taxon>Vibrionaceae</taxon>
        <taxon>Photobacterium</taxon>
    </lineage>
</organism>
<evidence type="ECO:0000313" key="2">
    <source>
        <dbReference type="Proteomes" id="UP000241566"/>
    </source>
</evidence>